<sequence length="733" mass="81089">MTGAAESSAPRPDAARQRAFELGALLPAAYRSQYIVKFHTAVMEQAGREQSLFTPETCTELFDVMVEVAASRKTVNPCIATGALARCPAGAPLERLAGPARVLVEFLLREERLSHPFATLALAGLAGLDAEVAERITRELGPIAVAEVELLLGWGAEHRALFADPMQDSTFRPLAPLPDLRGRLSGLPGYPAFARTAVEAAGARVAAIHAGEIPYRAEKAFESSEKKTIGRAVRLALFRDEAWLPGPLDRLVRGVAVAPTSAKTLPSQGVLFEVAHAAESHPTPEAVSALRTARRITRHAGVTKQLDRMLKRIEPVLADRLEVAFRLPDGRVRQTVGEHTAVISIEDGVELSWWHGDKKLKTVPAAVRREHPDEVKRLREQVKQVRQQQATLARALETGYASEDGPPYRQLEGRPITDRLIWEFEVSPGVWRSELGMNVPDVPVRLWHPARVPPEEVRAWREAVQDEELRQPFKQAFREVYLLTPAEEETRDHSNRFAGHVVGYHKLYALFKQRGWAAGYLGPWDGGCNGEARRLLAGGRWRATFFHDLYDEEHATTGQVRFHRPTDGGWLLTPLAEVPALVFSEAMRDVDLFIAVTSIGADPEWLDRGPDGLRDHWRADSFGPLRSSAEVRRDALARLLPRLAVADRCTLTDRFLVVRGDLRTYKIHLGSGNILMEPNDAYLCVVPGRGGSDRIFLPFEEDGGLLSVIVSKAFLLAADTAVTDPTITRQIHG</sequence>
<proteinExistence type="predicted"/>
<dbReference type="EMBL" id="BOOH01000075">
    <property type="protein sequence ID" value="GIH81377.1"/>
    <property type="molecule type" value="Genomic_DNA"/>
</dbReference>
<protein>
    <recommendedName>
        <fullName evidence="6">DUF4132 domain-containing protein</fullName>
    </recommendedName>
</protein>
<accession>A0A8J3WA26</accession>
<dbReference type="InterPro" id="IPR056639">
    <property type="entry name" value="DUF7737"/>
</dbReference>
<dbReference type="RefSeq" id="WP_203895768.1">
    <property type="nucleotide sequence ID" value="NZ_BOOH01000075.1"/>
</dbReference>
<evidence type="ECO:0000259" key="3">
    <source>
        <dbReference type="Pfam" id="PF24879"/>
    </source>
</evidence>
<dbReference type="AlphaFoldDB" id="A0A8J3WA26"/>
<feature type="coiled-coil region" evidence="1">
    <location>
        <begin position="368"/>
        <end position="395"/>
    </location>
</feature>
<evidence type="ECO:0000256" key="1">
    <source>
        <dbReference type="SAM" id="Coils"/>
    </source>
</evidence>
<evidence type="ECO:0000259" key="2">
    <source>
        <dbReference type="Pfam" id="PF13569"/>
    </source>
</evidence>
<organism evidence="4 5">
    <name type="scientific">Planobispora longispora</name>
    <dbReference type="NCBI Taxonomy" id="28887"/>
    <lineage>
        <taxon>Bacteria</taxon>
        <taxon>Bacillati</taxon>
        <taxon>Actinomycetota</taxon>
        <taxon>Actinomycetes</taxon>
        <taxon>Streptosporangiales</taxon>
        <taxon>Streptosporangiaceae</taxon>
        <taxon>Planobispora</taxon>
    </lineage>
</organism>
<dbReference type="InterPro" id="IPR025406">
    <property type="entry name" value="DUF4132"/>
</dbReference>
<dbReference type="Pfam" id="PF24879">
    <property type="entry name" value="DUF7737"/>
    <property type="match status" value="1"/>
</dbReference>
<dbReference type="Pfam" id="PF13569">
    <property type="entry name" value="DUF4132"/>
    <property type="match status" value="1"/>
</dbReference>
<feature type="domain" description="DUF4132" evidence="2">
    <location>
        <begin position="358"/>
        <end position="516"/>
    </location>
</feature>
<name>A0A8J3WA26_9ACTN</name>
<keyword evidence="5" id="KW-1185">Reference proteome</keyword>
<evidence type="ECO:0000313" key="5">
    <source>
        <dbReference type="Proteomes" id="UP000616724"/>
    </source>
</evidence>
<dbReference type="Proteomes" id="UP000616724">
    <property type="component" value="Unassembled WGS sequence"/>
</dbReference>
<reference evidence="4 5" key="1">
    <citation type="submission" date="2021-01" db="EMBL/GenBank/DDBJ databases">
        <title>Whole genome shotgun sequence of Planobispora longispora NBRC 13918.</title>
        <authorList>
            <person name="Komaki H."/>
            <person name="Tamura T."/>
        </authorList>
    </citation>
    <scope>NUCLEOTIDE SEQUENCE [LARGE SCALE GENOMIC DNA]</scope>
    <source>
        <strain evidence="4 5">NBRC 13918</strain>
    </source>
</reference>
<evidence type="ECO:0008006" key="6">
    <source>
        <dbReference type="Google" id="ProtNLM"/>
    </source>
</evidence>
<keyword evidence="1" id="KW-0175">Coiled coil</keyword>
<gene>
    <name evidence="4" type="ORF">Plo01_78060</name>
</gene>
<comment type="caution">
    <text evidence="4">The sequence shown here is derived from an EMBL/GenBank/DDBJ whole genome shotgun (WGS) entry which is preliminary data.</text>
</comment>
<evidence type="ECO:0000313" key="4">
    <source>
        <dbReference type="EMBL" id="GIH81377.1"/>
    </source>
</evidence>
<feature type="domain" description="DUF7737" evidence="3">
    <location>
        <begin position="629"/>
        <end position="731"/>
    </location>
</feature>